<sequence>MVAPETEPVTDFIPVVDAPESGGERADAQPHIATWERALIALIAGVVAFGGAVGNIWVAFPACVVMVGVLFALPALPSHRGRNGALGRRAGVVLGAVWAIIVAVIALVLFLVPAKFALTGGVITALFAGVVTWGAIAYVDRPSVGH</sequence>
<keyword evidence="1" id="KW-1133">Transmembrane helix</keyword>
<reference evidence="2 3" key="1">
    <citation type="submission" date="2020-10" db="EMBL/GenBank/DDBJ databases">
        <title>Complete genome sequence of Corynebacterium jeddahense DSM 45997, type strain of Corynebacterium jeddahense.</title>
        <authorList>
            <person name="Busche T."/>
            <person name="Kalinowski J."/>
            <person name="Ruckert C."/>
        </authorList>
    </citation>
    <scope>NUCLEOTIDE SEQUENCE [LARGE SCALE GENOMIC DNA]</scope>
    <source>
        <strain evidence="2 3">DSM 45997</strain>
    </source>
</reference>
<accession>A0ABY7UJ45</accession>
<feature type="transmembrane region" description="Helical" evidence="1">
    <location>
        <begin position="118"/>
        <end position="139"/>
    </location>
</feature>
<evidence type="ECO:0000256" key="1">
    <source>
        <dbReference type="SAM" id="Phobius"/>
    </source>
</evidence>
<keyword evidence="1" id="KW-0472">Membrane</keyword>
<gene>
    <name evidence="2" type="ORF">CJEDD_03870</name>
</gene>
<dbReference type="RefSeq" id="WP_157034395.1">
    <property type="nucleotide sequence ID" value="NZ_CBYN010000012.1"/>
</dbReference>
<protein>
    <recommendedName>
        <fullName evidence="4">DUF4190 domain-containing protein</fullName>
    </recommendedName>
</protein>
<evidence type="ECO:0008006" key="4">
    <source>
        <dbReference type="Google" id="ProtNLM"/>
    </source>
</evidence>
<dbReference type="EMBL" id="CP063194">
    <property type="protein sequence ID" value="WCZ38389.1"/>
    <property type="molecule type" value="Genomic_DNA"/>
</dbReference>
<feature type="transmembrane region" description="Helical" evidence="1">
    <location>
        <begin position="38"/>
        <end position="71"/>
    </location>
</feature>
<organism evidence="2 3">
    <name type="scientific">Corynebacterium jeddahense</name>
    <dbReference type="NCBI Taxonomy" id="1414719"/>
    <lineage>
        <taxon>Bacteria</taxon>
        <taxon>Bacillati</taxon>
        <taxon>Actinomycetota</taxon>
        <taxon>Actinomycetes</taxon>
        <taxon>Mycobacteriales</taxon>
        <taxon>Corynebacteriaceae</taxon>
        <taxon>Corynebacterium</taxon>
    </lineage>
</organism>
<evidence type="ECO:0000313" key="3">
    <source>
        <dbReference type="Proteomes" id="UP001218071"/>
    </source>
</evidence>
<keyword evidence="3" id="KW-1185">Reference proteome</keyword>
<dbReference type="Proteomes" id="UP001218071">
    <property type="component" value="Chromosome"/>
</dbReference>
<feature type="transmembrane region" description="Helical" evidence="1">
    <location>
        <begin position="92"/>
        <end position="112"/>
    </location>
</feature>
<proteinExistence type="predicted"/>
<keyword evidence="1" id="KW-0812">Transmembrane</keyword>
<name>A0ABY7UJ45_9CORY</name>
<evidence type="ECO:0000313" key="2">
    <source>
        <dbReference type="EMBL" id="WCZ38389.1"/>
    </source>
</evidence>